<protein>
    <recommendedName>
        <fullName evidence="1">P2X purinoreceptor 7 intracellular domain-containing protein</fullName>
    </recommendedName>
</protein>
<accession>A0ABD1K207</accession>
<name>A0ABD1K207_9TELE</name>
<dbReference type="Pfam" id="PF20478">
    <property type="entry name" value="P2RX7_C"/>
    <property type="match status" value="1"/>
</dbReference>
<dbReference type="PANTHER" id="PTHR36981">
    <property type="entry name" value="ZGC:195170"/>
    <property type="match status" value="1"/>
</dbReference>
<organism evidence="2 3">
    <name type="scientific">Coilia grayii</name>
    <name type="common">Gray's grenadier anchovy</name>
    <dbReference type="NCBI Taxonomy" id="363190"/>
    <lineage>
        <taxon>Eukaryota</taxon>
        <taxon>Metazoa</taxon>
        <taxon>Chordata</taxon>
        <taxon>Craniata</taxon>
        <taxon>Vertebrata</taxon>
        <taxon>Euteleostomi</taxon>
        <taxon>Actinopterygii</taxon>
        <taxon>Neopterygii</taxon>
        <taxon>Teleostei</taxon>
        <taxon>Clupei</taxon>
        <taxon>Clupeiformes</taxon>
        <taxon>Clupeoidei</taxon>
        <taxon>Engraulidae</taxon>
        <taxon>Coilinae</taxon>
        <taxon>Coilia</taxon>
    </lineage>
</organism>
<proteinExistence type="predicted"/>
<dbReference type="AlphaFoldDB" id="A0ABD1K207"/>
<keyword evidence="3" id="KW-1185">Reference proteome</keyword>
<feature type="domain" description="P2X purinoreceptor 7 intracellular" evidence="1">
    <location>
        <begin position="23"/>
        <end position="146"/>
    </location>
</feature>
<reference evidence="2 3" key="1">
    <citation type="submission" date="2024-09" db="EMBL/GenBank/DDBJ databases">
        <title>A chromosome-level genome assembly of Gray's grenadier anchovy, Coilia grayii.</title>
        <authorList>
            <person name="Fu Z."/>
        </authorList>
    </citation>
    <scope>NUCLEOTIDE SEQUENCE [LARGE SCALE GENOMIC DNA]</scope>
    <source>
        <strain evidence="2">G4</strain>
        <tissue evidence="2">Muscle</tissue>
    </source>
</reference>
<evidence type="ECO:0000259" key="1">
    <source>
        <dbReference type="Pfam" id="PF20478"/>
    </source>
</evidence>
<gene>
    <name evidence="2" type="ORF">ACEWY4_010461</name>
</gene>
<dbReference type="EMBL" id="JBHFQA010000009">
    <property type="protein sequence ID" value="KAL2093149.1"/>
    <property type="molecule type" value="Genomic_DNA"/>
</dbReference>
<evidence type="ECO:0000313" key="2">
    <source>
        <dbReference type="EMBL" id="KAL2093149.1"/>
    </source>
</evidence>
<sequence length="154" mass="17839">MNSYAVDQLLMVVYIGQTFRYRCSCGHCKAMPSAEESMCCRELEAYWSLVQQLVPFSNISCLTQHPGFDACCLNPFSLQVAYLAFRQEYGPLQASRPEQFRYTAYRQVVRWAYGIVGREVRKTIPACVVATIRKQYSEGQAYRGFQWPHLEENH</sequence>
<dbReference type="InterPro" id="IPR046815">
    <property type="entry name" value="P2RX7_C"/>
</dbReference>
<evidence type="ECO:0000313" key="3">
    <source>
        <dbReference type="Proteomes" id="UP001591681"/>
    </source>
</evidence>
<dbReference type="PANTHER" id="PTHR36981:SF1">
    <property type="entry name" value="P2X PURINORECEPTOR 7 INTRACELLULAR DOMAIN-CONTAINING PROTEIN"/>
    <property type="match status" value="1"/>
</dbReference>
<comment type="caution">
    <text evidence="2">The sequence shown here is derived from an EMBL/GenBank/DDBJ whole genome shotgun (WGS) entry which is preliminary data.</text>
</comment>
<dbReference type="Proteomes" id="UP001591681">
    <property type="component" value="Unassembled WGS sequence"/>
</dbReference>